<name>A0A6L5Y0U2_9FIRM</name>
<dbReference type="AlphaFoldDB" id="A0A6L5Y0U2"/>
<dbReference type="EMBL" id="VUMT01000022">
    <property type="protein sequence ID" value="MSS64564.1"/>
    <property type="molecule type" value="Genomic_DNA"/>
</dbReference>
<evidence type="ECO:0000313" key="2">
    <source>
        <dbReference type="EMBL" id="MSS64564.1"/>
    </source>
</evidence>
<dbReference type="Pfam" id="PF13588">
    <property type="entry name" value="HSDR_N_2"/>
    <property type="match status" value="1"/>
</dbReference>
<dbReference type="InterPro" id="IPR029464">
    <property type="entry name" value="HSDR_N"/>
</dbReference>
<dbReference type="InterPro" id="IPR017035">
    <property type="entry name" value="UCP035009_HsdR_All3000-type"/>
</dbReference>
<organism evidence="2 3">
    <name type="scientific">Velocimicrobium porci</name>
    <dbReference type="NCBI Taxonomy" id="2606634"/>
    <lineage>
        <taxon>Bacteria</taxon>
        <taxon>Bacillati</taxon>
        <taxon>Bacillota</taxon>
        <taxon>Clostridia</taxon>
        <taxon>Lachnospirales</taxon>
        <taxon>Lachnospiraceae</taxon>
        <taxon>Velocimicrobium</taxon>
    </lineage>
</organism>
<reference evidence="2 3" key="1">
    <citation type="submission" date="2019-08" db="EMBL/GenBank/DDBJ databases">
        <title>In-depth cultivation of the pig gut microbiome towards novel bacterial diversity and tailored functional studies.</title>
        <authorList>
            <person name="Wylensek D."/>
            <person name="Hitch T.C.A."/>
            <person name="Clavel T."/>
        </authorList>
    </citation>
    <scope>NUCLEOTIDE SEQUENCE [LARGE SCALE GENOMIC DNA]</scope>
    <source>
        <strain evidence="2 3">WCA-693-APC-MOT-I</strain>
    </source>
</reference>
<dbReference type="RefSeq" id="WP_154519954.1">
    <property type="nucleotide sequence ID" value="NZ_VUMT01000022.1"/>
</dbReference>
<sequence>MDFKEKINMFSDRISKVKDTLLTEEATKTSLVLPFFQLLGYDVFNPFEFVPEYTADTGTKKGEKVDYAILKNTEPIMLIEVKASNIDLNAKHINQLFRYFTVTKAKFGILTNGIVYKFFSDLEETNKMDTSPFLELNLLNLKNSAINELVRFQKEAFDLKGILDSASELKYTAMVKKAIDEQFQNPTDQFVKAIISKGVYSGVKTQSIIDKFRDIIKTSYNEYINETVNERLKNAINNTSSITKESEKVILECSQEELEVLDYIKKLIASKEKISYKKTCNYAYMQIGDNSKKWICRVYIRNSNNLFVLHKFDNTDYEHEYYFDEVQQLEQIKDLILQVFNFCLAL</sequence>
<accession>A0A6L5Y0U2</accession>
<dbReference type="Proteomes" id="UP000482209">
    <property type="component" value="Unassembled WGS sequence"/>
</dbReference>
<keyword evidence="2" id="KW-0255">Endonuclease</keyword>
<gene>
    <name evidence="2" type="ORF">FYJ58_11860</name>
</gene>
<proteinExistence type="predicted"/>
<keyword evidence="2" id="KW-0540">Nuclease</keyword>
<keyword evidence="2" id="KW-0378">Hydrolase</keyword>
<dbReference type="GO" id="GO:0004519">
    <property type="term" value="F:endonuclease activity"/>
    <property type="evidence" value="ECO:0007669"/>
    <property type="project" value="UniProtKB-KW"/>
</dbReference>
<evidence type="ECO:0000259" key="1">
    <source>
        <dbReference type="Pfam" id="PF13588"/>
    </source>
</evidence>
<feature type="domain" description="Type I restriction enzyme R protein N-terminal" evidence="1">
    <location>
        <begin position="51"/>
        <end position="125"/>
    </location>
</feature>
<comment type="caution">
    <text evidence="2">The sequence shown here is derived from an EMBL/GenBank/DDBJ whole genome shotgun (WGS) entry which is preliminary data.</text>
</comment>
<dbReference type="PIRSF" id="PIRSF035009">
    <property type="entry name" value="UCP035009_HSDR_N"/>
    <property type="match status" value="1"/>
</dbReference>
<keyword evidence="3" id="KW-1185">Reference proteome</keyword>
<evidence type="ECO:0000313" key="3">
    <source>
        <dbReference type="Proteomes" id="UP000482209"/>
    </source>
</evidence>
<protein>
    <submittedName>
        <fullName evidence="2">Endonuclease</fullName>
    </submittedName>
</protein>